<keyword evidence="4" id="KW-0862">Zinc</keyword>
<dbReference type="SUPFAM" id="SSF57667">
    <property type="entry name" value="beta-beta-alpha zinc fingers"/>
    <property type="match status" value="2"/>
</dbReference>
<dbReference type="PANTHER" id="PTHR24379:SF121">
    <property type="entry name" value="C2H2-TYPE DOMAIN-CONTAINING PROTEIN"/>
    <property type="match status" value="1"/>
</dbReference>
<keyword evidence="3 5" id="KW-0863">Zinc-finger</keyword>
<evidence type="ECO:0000256" key="5">
    <source>
        <dbReference type="PROSITE-ProRule" id="PRU00042"/>
    </source>
</evidence>
<keyword evidence="9" id="KW-1185">Reference proteome</keyword>
<dbReference type="Gene3D" id="3.30.160.60">
    <property type="entry name" value="Classic Zinc Finger"/>
    <property type="match status" value="2"/>
</dbReference>
<dbReference type="AlphaFoldDB" id="A0AAV4DU02"/>
<evidence type="ECO:0000256" key="1">
    <source>
        <dbReference type="ARBA" id="ARBA00022723"/>
    </source>
</evidence>
<gene>
    <name evidence="8" type="ORF">PoB_007395500</name>
</gene>
<dbReference type="Pfam" id="PF13909">
    <property type="entry name" value="zf-H2C2_5"/>
    <property type="match status" value="1"/>
</dbReference>
<feature type="domain" description="C2H2-type" evidence="7">
    <location>
        <begin position="537"/>
        <end position="566"/>
    </location>
</feature>
<evidence type="ECO:0000256" key="6">
    <source>
        <dbReference type="SAM" id="MobiDB-lite"/>
    </source>
</evidence>
<feature type="compositionally biased region" description="Polar residues" evidence="6">
    <location>
        <begin position="913"/>
        <end position="928"/>
    </location>
</feature>
<keyword evidence="2" id="KW-0677">Repeat</keyword>
<feature type="domain" description="C2H2-type" evidence="7">
    <location>
        <begin position="620"/>
        <end position="647"/>
    </location>
</feature>
<dbReference type="InterPro" id="IPR013087">
    <property type="entry name" value="Znf_C2H2_type"/>
</dbReference>
<sequence>MNLHPVQCPPAQFSEWILAPVYRQDPIRSLPSWPTHSNTAISVPFPSESSTHPHFTTVPTLVDLNVAAKSHQCNARSELPYAVVKPKAIRLYDIQIGVDSRLPGPESATSFSSLTTTGGTYSPLTVATNAYGATHSKTGYRRESGIPAGAGISSDVSLIPHGIADINASRTSTDKYSLTCSCCHRYSSDFISGHLHSSKQDLCPACLKLSEARPSQASFVSQITSSLGHPLLPFQPAGLHQLDMERLPQLHRFKWPEYNPSAKESLNTFWMSSGKETNVHNSPSVPEMPANICKKAPDFKTFSVAKGIPPLGCYTVWPNANTFTFKEERLDYAQRCKTNDYDIHDSPSRRNVNNMRHKSPGCASQKLFLHPWDSSAKNKNRANNLLDRVYNGYEFPNDKLLQRKEHVLIRPRPGVNVDSDSSSYGARKTSTFLKATKSKFLQTSRKMREEINFQKDFDRVTYKSNEHESSGLKESIVEGPFLTGRKKLSSKLASEADIKLFKRSSERSRFRGKKSTSMTQSSGQIQASSLSCDRKIFKCPQCRYISDRKNNLKRHIVTMHHESSKTLECCGLCFQSKAALRDHNSVFHKGGYRCSFCARNFCRKALLRRHLTVHSGQKDFFCELCGYATSHKSNLERHQKIHSRKEEGRRELRQQAFHEMNDNSVSELQNAVVDFADGFKRSHMCDRNGISNIFFPCSSQKQLEVKDNIIPFSSPFSCSNQNKKTGLNSIGSRQSTSPSLSKLRRSINESKFASLRIHAGEKRMMPHRSALRRNYSLFKARRTRGLLHRRIRDTYSQGDRSSSSVPVIGSPSIRCSATVEHVHTKPLNEKSAIPSDQIQDNDASFEQDGNVSKLVSVNIHFTNVNNTSGNSEEKNSCEKTEITPQESEIDFGNKRRNEKLSQEFEHYVTGKLQNESVSESDKTAQLSPVPTPSLFYHRRNQDGLGPSSKNNLKHAIRRRLCNLPYSCPVCGEKFPTQTEYSHHTCSPKLNTASFRLPLVTAFRKKCIDKK</sequence>
<dbReference type="PROSITE" id="PS00028">
    <property type="entry name" value="ZINC_FINGER_C2H2_1"/>
    <property type="match status" value="1"/>
</dbReference>
<dbReference type="PROSITE" id="PS50157">
    <property type="entry name" value="ZINC_FINGER_C2H2_2"/>
    <property type="match status" value="3"/>
</dbReference>
<dbReference type="Pfam" id="PF00096">
    <property type="entry name" value="zf-C2H2"/>
    <property type="match status" value="1"/>
</dbReference>
<evidence type="ECO:0000313" key="9">
    <source>
        <dbReference type="Proteomes" id="UP000735302"/>
    </source>
</evidence>
<feature type="region of interest" description="Disordered" evidence="6">
    <location>
        <begin position="866"/>
        <end position="893"/>
    </location>
</feature>
<dbReference type="GO" id="GO:0008270">
    <property type="term" value="F:zinc ion binding"/>
    <property type="evidence" value="ECO:0007669"/>
    <property type="project" value="UniProtKB-KW"/>
</dbReference>
<comment type="caution">
    <text evidence="8">The sequence shown here is derived from an EMBL/GenBank/DDBJ whole genome shotgun (WGS) entry which is preliminary data.</text>
</comment>
<dbReference type="FunFam" id="3.30.160.60:FF:001967">
    <property type="entry name" value="Ras-responsive element-binding protein"/>
    <property type="match status" value="1"/>
</dbReference>
<proteinExistence type="predicted"/>
<feature type="compositionally biased region" description="Basic and acidic residues" evidence="6">
    <location>
        <begin position="871"/>
        <end position="881"/>
    </location>
</feature>
<evidence type="ECO:0000256" key="3">
    <source>
        <dbReference type="ARBA" id="ARBA00022771"/>
    </source>
</evidence>
<keyword evidence="1" id="KW-0479">Metal-binding</keyword>
<dbReference type="EMBL" id="BLXT01008325">
    <property type="protein sequence ID" value="GFO47450.1"/>
    <property type="molecule type" value="Genomic_DNA"/>
</dbReference>
<evidence type="ECO:0000256" key="2">
    <source>
        <dbReference type="ARBA" id="ARBA00022737"/>
    </source>
</evidence>
<dbReference type="InterPro" id="IPR036236">
    <property type="entry name" value="Znf_C2H2_sf"/>
</dbReference>
<dbReference type="Proteomes" id="UP000735302">
    <property type="component" value="Unassembled WGS sequence"/>
</dbReference>
<feature type="domain" description="C2H2-type" evidence="7">
    <location>
        <begin position="592"/>
        <end position="619"/>
    </location>
</feature>
<organism evidence="8 9">
    <name type="scientific">Plakobranchus ocellatus</name>
    <dbReference type="NCBI Taxonomy" id="259542"/>
    <lineage>
        <taxon>Eukaryota</taxon>
        <taxon>Metazoa</taxon>
        <taxon>Spiralia</taxon>
        <taxon>Lophotrochozoa</taxon>
        <taxon>Mollusca</taxon>
        <taxon>Gastropoda</taxon>
        <taxon>Heterobranchia</taxon>
        <taxon>Euthyneura</taxon>
        <taxon>Panpulmonata</taxon>
        <taxon>Sacoglossa</taxon>
        <taxon>Placobranchoidea</taxon>
        <taxon>Plakobranchidae</taxon>
        <taxon>Plakobranchus</taxon>
    </lineage>
</organism>
<evidence type="ECO:0000259" key="7">
    <source>
        <dbReference type="PROSITE" id="PS50157"/>
    </source>
</evidence>
<protein>
    <submittedName>
        <fullName evidence="8">Zinc finger protein</fullName>
    </submittedName>
</protein>
<feature type="region of interest" description="Disordered" evidence="6">
    <location>
        <begin position="913"/>
        <end position="951"/>
    </location>
</feature>
<dbReference type="PANTHER" id="PTHR24379">
    <property type="entry name" value="KRAB AND ZINC FINGER DOMAIN-CONTAINING"/>
    <property type="match status" value="1"/>
</dbReference>
<accession>A0AAV4DU02</accession>
<dbReference type="SMART" id="SM00355">
    <property type="entry name" value="ZnF_C2H2"/>
    <property type="match status" value="5"/>
</dbReference>
<evidence type="ECO:0000313" key="8">
    <source>
        <dbReference type="EMBL" id="GFO47450.1"/>
    </source>
</evidence>
<evidence type="ECO:0000256" key="4">
    <source>
        <dbReference type="ARBA" id="ARBA00022833"/>
    </source>
</evidence>
<name>A0AAV4DU02_9GAST</name>
<reference evidence="8 9" key="1">
    <citation type="journal article" date="2021" name="Elife">
        <title>Chloroplast acquisition without the gene transfer in kleptoplastic sea slugs, Plakobranchus ocellatus.</title>
        <authorList>
            <person name="Maeda T."/>
            <person name="Takahashi S."/>
            <person name="Yoshida T."/>
            <person name="Shimamura S."/>
            <person name="Takaki Y."/>
            <person name="Nagai Y."/>
            <person name="Toyoda A."/>
            <person name="Suzuki Y."/>
            <person name="Arimoto A."/>
            <person name="Ishii H."/>
            <person name="Satoh N."/>
            <person name="Nishiyama T."/>
            <person name="Hasebe M."/>
            <person name="Maruyama T."/>
            <person name="Minagawa J."/>
            <person name="Obokata J."/>
            <person name="Shigenobu S."/>
        </authorList>
    </citation>
    <scope>NUCLEOTIDE SEQUENCE [LARGE SCALE GENOMIC DNA]</scope>
</reference>